<protein>
    <submittedName>
        <fullName evidence="1">Uncharacterized protein</fullName>
    </submittedName>
</protein>
<gene>
    <name evidence="1" type="ORF">Ptr86124_004292</name>
</gene>
<dbReference type="EMBL" id="NRDI02000004">
    <property type="protein sequence ID" value="KAI1517355.1"/>
    <property type="molecule type" value="Genomic_DNA"/>
</dbReference>
<dbReference type="Proteomes" id="UP000249757">
    <property type="component" value="Unassembled WGS sequence"/>
</dbReference>
<reference evidence="2" key="1">
    <citation type="journal article" date="2022" name="Microb. Genom.">
        <title>A global pangenome for the wheat fungal pathogen Pyrenophora tritici-repentis and prediction of effector protein structural homology.</title>
        <authorList>
            <person name="Moolhuijzen P.M."/>
            <person name="See P.T."/>
            <person name="Shi G."/>
            <person name="Powell H.R."/>
            <person name="Cockram J."/>
            <person name="Jorgensen L.N."/>
            <person name="Benslimane H."/>
            <person name="Strelkov S.E."/>
            <person name="Turner J."/>
            <person name="Liu Z."/>
            <person name="Moffat C.S."/>
        </authorList>
    </citation>
    <scope>NUCLEOTIDE SEQUENCE [LARGE SCALE GENOMIC DNA]</scope>
</reference>
<proteinExistence type="predicted"/>
<evidence type="ECO:0000313" key="2">
    <source>
        <dbReference type="Proteomes" id="UP000249757"/>
    </source>
</evidence>
<sequence length="279" mass="32828">MEDSSRTPSRIQPISPYRYVSYLVYSGAAVPYHMYTKGGPLLFLILSILWVGYQFVIRRKYNVQVSYALALSLLSILLGPVAHWLPEYLLEHPAEMTELYPLALHFCLIFFVISHLEWIRLRFDIKDPQARYPETWHIIFASHYRARLETMPVQLKANRELSTKAFLRFLRHSWRAILEDVVSGGGSLVTYYSMNMLIHLVAQPKRLRLSWLEALLSIEVLYDLTTVWSVFISWILLRPVRLGNALLWEWILRAYGIETIDEQKSEEKHDYSDYCRVVE</sequence>
<name>A0A2W1G2L4_9PLEO</name>
<keyword evidence="2" id="KW-1185">Reference proteome</keyword>
<accession>A0A2W1G2L4</accession>
<organism evidence="1 2">
    <name type="scientific">Pyrenophora tritici-repentis</name>
    <dbReference type="NCBI Taxonomy" id="45151"/>
    <lineage>
        <taxon>Eukaryota</taxon>
        <taxon>Fungi</taxon>
        <taxon>Dikarya</taxon>
        <taxon>Ascomycota</taxon>
        <taxon>Pezizomycotina</taxon>
        <taxon>Dothideomycetes</taxon>
        <taxon>Pleosporomycetidae</taxon>
        <taxon>Pleosporales</taxon>
        <taxon>Pleosporineae</taxon>
        <taxon>Pleosporaceae</taxon>
        <taxon>Pyrenophora</taxon>
    </lineage>
</organism>
<evidence type="ECO:0000313" key="1">
    <source>
        <dbReference type="EMBL" id="KAI1517355.1"/>
    </source>
</evidence>
<comment type="caution">
    <text evidence="1">The sequence shown here is derived from an EMBL/GenBank/DDBJ whole genome shotgun (WGS) entry which is preliminary data.</text>
</comment>
<dbReference type="AlphaFoldDB" id="A0A2W1G2L4"/>